<comment type="caution">
    <text evidence="1">The sequence shown here is derived from an EMBL/GenBank/DDBJ whole genome shotgun (WGS) entry which is preliminary data.</text>
</comment>
<accession>A0ABR3N808</accession>
<gene>
    <name evidence="1" type="ORF">QQF64_028951</name>
</gene>
<name>A0ABR3N808_9TELE</name>
<organism evidence="1 2">
    <name type="scientific">Cirrhinus molitorella</name>
    <name type="common">mud carp</name>
    <dbReference type="NCBI Taxonomy" id="172907"/>
    <lineage>
        <taxon>Eukaryota</taxon>
        <taxon>Metazoa</taxon>
        <taxon>Chordata</taxon>
        <taxon>Craniata</taxon>
        <taxon>Vertebrata</taxon>
        <taxon>Euteleostomi</taxon>
        <taxon>Actinopterygii</taxon>
        <taxon>Neopterygii</taxon>
        <taxon>Teleostei</taxon>
        <taxon>Ostariophysi</taxon>
        <taxon>Cypriniformes</taxon>
        <taxon>Cyprinidae</taxon>
        <taxon>Labeoninae</taxon>
        <taxon>Labeonini</taxon>
        <taxon>Cirrhinus</taxon>
    </lineage>
</organism>
<protein>
    <submittedName>
        <fullName evidence="1">Uncharacterized protein</fullName>
    </submittedName>
</protein>
<evidence type="ECO:0000313" key="1">
    <source>
        <dbReference type="EMBL" id="KAL1273089.1"/>
    </source>
</evidence>
<reference evidence="1 2" key="1">
    <citation type="submission" date="2023-09" db="EMBL/GenBank/DDBJ databases">
        <authorList>
            <person name="Wang M."/>
        </authorList>
    </citation>
    <scope>NUCLEOTIDE SEQUENCE [LARGE SCALE GENOMIC DNA]</scope>
    <source>
        <strain evidence="1">GT-2023</strain>
        <tissue evidence="1">Liver</tissue>
    </source>
</reference>
<sequence>MLTLQPLNYFLRSRCKTTKPLMYVNLKEIISPGSFSDLSSFIRKDGCIPFPPVLRSVPSVSSQTSLRLLLPLDVSYWKNVGA</sequence>
<keyword evidence="2" id="KW-1185">Reference proteome</keyword>
<evidence type="ECO:0000313" key="2">
    <source>
        <dbReference type="Proteomes" id="UP001558613"/>
    </source>
</evidence>
<proteinExistence type="predicted"/>
<dbReference type="EMBL" id="JAYMGO010000006">
    <property type="protein sequence ID" value="KAL1273089.1"/>
    <property type="molecule type" value="Genomic_DNA"/>
</dbReference>
<dbReference type="Proteomes" id="UP001558613">
    <property type="component" value="Unassembled WGS sequence"/>
</dbReference>